<keyword evidence="3" id="KW-1185">Reference proteome</keyword>
<gene>
    <name evidence="2" type="ORF">Lste_1011</name>
</gene>
<proteinExistence type="predicted"/>
<dbReference type="AlphaFoldDB" id="A0A0W0ZF31"/>
<evidence type="ECO:0000256" key="1">
    <source>
        <dbReference type="SAM" id="MobiDB-lite"/>
    </source>
</evidence>
<feature type="compositionally biased region" description="Basic and acidic residues" evidence="1">
    <location>
        <begin position="357"/>
        <end position="367"/>
    </location>
</feature>
<evidence type="ECO:0000313" key="3">
    <source>
        <dbReference type="Proteomes" id="UP000054926"/>
    </source>
</evidence>
<protein>
    <submittedName>
        <fullName evidence="2">Uncharacterized protein</fullName>
    </submittedName>
</protein>
<accession>A0A0W0ZF31</accession>
<dbReference type="PATRIC" id="fig|947033.5.peg.1080"/>
<evidence type="ECO:0000313" key="2">
    <source>
        <dbReference type="EMBL" id="KTD67853.1"/>
    </source>
</evidence>
<organism evidence="2 3">
    <name type="scientific">Legionella steelei</name>
    <dbReference type="NCBI Taxonomy" id="947033"/>
    <lineage>
        <taxon>Bacteria</taxon>
        <taxon>Pseudomonadati</taxon>
        <taxon>Pseudomonadota</taxon>
        <taxon>Gammaproteobacteria</taxon>
        <taxon>Legionellales</taxon>
        <taxon>Legionellaceae</taxon>
        <taxon>Legionella</taxon>
    </lineage>
</organism>
<comment type="caution">
    <text evidence="2">The sequence shown here is derived from an EMBL/GenBank/DDBJ whole genome shotgun (WGS) entry which is preliminary data.</text>
</comment>
<feature type="compositionally biased region" description="Low complexity" evidence="1">
    <location>
        <begin position="330"/>
        <end position="343"/>
    </location>
</feature>
<feature type="region of interest" description="Disordered" evidence="1">
    <location>
        <begin position="312"/>
        <end position="374"/>
    </location>
</feature>
<reference evidence="2 3" key="1">
    <citation type="submission" date="2015-11" db="EMBL/GenBank/DDBJ databases">
        <title>Genomic analysis of 38 Legionella species identifies large and diverse effector repertoires.</title>
        <authorList>
            <person name="Burstein D."/>
            <person name="Amaro F."/>
            <person name="Zusman T."/>
            <person name="Lifshitz Z."/>
            <person name="Cohen O."/>
            <person name="Gilbert J.A."/>
            <person name="Pupko T."/>
            <person name="Shuman H.A."/>
            <person name="Segal G."/>
        </authorList>
    </citation>
    <scope>NUCLEOTIDE SEQUENCE [LARGE SCALE GENOMIC DNA]</scope>
    <source>
        <strain evidence="2 3">IMVS3376</strain>
    </source>
</reference>
<dbReference type="Proteomes" id="UP000054926">
    <property type="component" value="Unassembled WGS sequence"/>
</dbReference>
<sequence>MYQVTIDLGFDLIECRRQVAEGEEKPINIFSEKNIPLMASVNRRMEAALEVLHTKTGIPLLQLKESAAYYVTANSFFFMEHFKNAFDGGATKFRVTFDLDVEKNELTSIIKDNGNGFSGLFAVPAAPVKPPEDAGEELQNKYAQEKARYERQVLRLGVKDPSGFTDYRKIIDPEFNPEEGRLRENRVISDKAAAQTSDAPIFGGRGLGLAGTATLLHHVTGGHGKILIGDGSSLTSNPIMRELAGPSVVRVDDARPGAVTVFSAPLFSTDLRTTLVDRAKTSASAGDYLGYINRIDPVLPEPEEAEEFVFGAKASPRASTEEVEEFAFGSRASPRASPRSPSAHAKLSMFTAEGEDKESADPKDPKVDSPTSRK</sequence>
<dbReference type="EMBL" id="LNYY01000019">
    <property type="protein sequence ID" value="KTD67853.1"/>
    <property type="molecule type" value="Genomic_DNA"/>
</dbReference>
<dbReference type="RefSeq" id="WP_058509995.1">
    <property type="nucleotide sequence ID" value="NZ_LNYY01000019.1"/>
</dbReference>
<name>A0A0W0ZF31_9GAMM</name>